<name>A0AAE0C670_9CHLO</name>
<accession>A0AAE0C670</accession>
<evidence type="ECO:0000313" key="2">
    <source>
        <dbReference type="Proteomes" id="UP001190700"/>
    </source>
</evidence>
<sequence length="193" mass="21719">MKAKDARTINLGGWNRRAVSECSAGRHNGVLARRWTKDFSAESLNSRSALAHLKQVKFASFETVCHFCKIGGLEAHPFYQHNTMDDAYATITKEGGYTRAHHEVARELFHIVTKHLECVSSWQDTRKVITTVISNVRLKEAWNVVDANCALLMFLYLCGFTSSTHGKALLHVQKFDLIIQEGIMMSYSLVNSG</sequence>
<gene>
    <name evidence="1" type="ORF">CYMTET_41400</name>
</gene>
<keyword evidence="2" id="KW-1185">Reference proteome</keyword>
<dbReference type="Proteomes" id="UP001190700">
    <property type="component" value="Unassembled WGS sequence"/>
</dbReference>
<organism evidence="1 2">
    <name type="scientific">Cymbomonas tetramitiformis</name>
    <dbReference type="NCBI Taxonomy" id="36881"/>
    <lineage>
        <taxon>Eukaryota</taxon>
        <taxon>Viridiplantae</taxon>
        <taxon>Chlorophyta</taxon>
        <taxon>Pyramimonadophyceae</taxon>
        <taxon>Pyramimonadales</taxon>
        <taxon>Pyramimonadaceae</taxon>
        <taxon>Cymbomonas</taxon>
    </lineage>
</organism>
<comment type="caution">
    <text evidence="1">The sequence shown here is derived from an EMBL/GenBank/DDBJ whole genome shotgun (WGS) entry which is preliminary data.</text>
</comment>
<protein>
    <submittedName>
        <fullName evidence="1">Uncharacterized protein</fullName>
    </submittedName>
</protein>
<evidence type="ECO:0000313" key="1">
    <source>
        <dbReference type="EMBL" id="KAK3249137.1"/>
    </source>
</evidence>
<reference evidence="1 2" key="1">
    <citation type="journal article" date="2015" name="Genome Biol. Evol.">
        <title>Comparative Genomics of a Bacterivorous Green Alga Reveals Evolutionary Causalities and Consequences of Phago-Mixotrophic Mode of Nutrition.</title>
        <authorList>
            <person name="Burns J.A."/>
            <person name="Paasch A."/>
            <person name="Narechania A."/>
            <person name="Kim E."/>
        </authorList>
    </citation>
    <scope>NUCLEOTIDE SEQUENCE [LARGE SCALE GENOMIC DNA]</scope>
    <source>
        <strain evidence="1 2">PLY_AMNH</strain>
    </source>
</reference>
<dbReference type="EMBL" id="LGRX02027573">
    <property type="protein sequence ID" value="KAK3249137.1"/>
    <property type="molecule type" value="Genomic_DNA"/>
</dbReference>
<proteinExistence type="predicted"/>
<dbReference type="AlphaFoldDB" id="A0AAE0C670"/>